<dbReference type="AlphaFoldDB" id="A0A3Q4BIY0"/>
<organism evidence="3 4">
    <name type="scientific">Mola mola</name>
    <name type="common">Ocean sunfish</name>
    <name type="synonym">Tetraodon mola</name>
    <dbReference type="NCBI Taxonomy" id="94237"/>
    <lineage>
        <taxon>Eukaryota</taxon>
        <taxon>Metazoa</taxon>
        <taxon>Chordata</taxon>
        <taxon>Craniata</taxon>
        <taxon>Vertebrata</taxon>
        <taxon>Euteleostomi</taxon>
        <taxon>Actinopterygii</taxon>
        <taxon>Neopterygii</taxon>
        <taxon>Teleostei</taxon>
        <taxon>Neoteleostei</taxon>
        <taxon>Acanthomorphata</taxon>
        <taxon>Eupercaria</taxon>
        <taxon>Tetraodontiformes</taxon>
        <taxon>Molidae</taxon>
        <taxon>Mola</taxon>
    </lineage>
</organism>
<evidence type="ECO:0000256" key="1">
    <source>
        <dbReference type="ARBA" id="ARBA00022741"/>
    </source>
</evidence>
<dbReference type="SUPFAM" id="SSF52540">
    <property type="entry name" value="P-loop containing nucleoside triphosphate hydrolases"/>
    <property type="match status" value="1"/>
</dbReference>
<keyword evidence="2" id="KW-0067">ATP-binding</keyword>
<reference evidence="3" key="2">
    <citation type="submission" date="2025-09" db="UniProtKB">
        <authorList>
            <consortium name="Ensembl"/>
        </authorList>
    </citation>
    <scope>IDENTIFICATION</scope>
</reference>
<evidence type="ECO:0000313" key="4">
    <source>
        <dbReference type="Proteomes" id="UP000261620"/>
    </source>
</evidence>
<dbReference type="PANTHER" id="PTHR48103">
    <property type="entry name" value="MIDASIN-RELATED"/>
    <property type="match status" value="1"/>
</dbReference>
<dbReference type="STRING" id="94237.ENSMMOP00000019802"/>
<protein>
    <recommendedName>
        <fullName evidence="5">Midasin AAA ATPase 1</fullName>
    </recommendedName>
</protein>
<keyword evidence="4" id="KW-1185">Reference proteome</keyword>
<dbReference type="Proteomes" id="UP000261620">
    <property type="component" value="Unplaced"/>
</dbReference>
<dbReference type="PANTHER" id="PTHR48103:SF2">
    <property type="entry name" value="MIDASIN"/>
    <property type="match status" value="1"/>
</dbReference>
<dbReference type="GO" id="GO:0030687">
    <property type="term" value="C:preribosome, large subunit precursor"/>
    <property type="evidence" value="ECO:0007669"/>
    <property type="project" value="TreeGrafter"/>
</dbReference>
<proteinExistence type="predicted"/>
<dbReference type="Gene3D" id="3.40.50.300">
    <property type="entry name" value="P-loop containing nucleotide triphosphate hydrolases"/>
    <property type="match status" value="1"/>
</dbReference>
<accession>A0A3Q4BIY0</accession>
<dbReference type="OMA" id="KRNGRIN"/>
<dbReference type="GO" id="GO:0000027">
    <property type="term" value="P:ribosomal large subunit assembly"/>
    <property type="evidence" value="ECO:0007669"/>
    <property type="project" value="TreeGrafter"/>
</dbReference>
<dbReference type="InterPro" id="IPR027417">
    <property type="entry name" value="P-loop_NTPase"/>
</dbReference>
<evidence type="ECO:0000256" key="2">
    <source>
        <dbReference type="ARBA" id="ARBA00022840"/>
    </source>
</evidence>
<dbReference type="GO" id="GO:0005524">
    <property type="term" value="F:ATP binding"/>
    <property type="evidence" value="ECO:0007669"/>
    <property type="project" value="UniProtKB-KW"/>
</dbReference>
<evidence type="ECO:0008006" key="5">
    <source>
        <dbReference type="Google" id="ProtNLM"/>
    </source>
</evidence>
<dbReference type="GO" id="GO:0000055">
    <property type="term" value="P:ribosomal large subunit export from nucleus"/>
    <property type="evidence" value="ECO:0007669"/>
    <property type="project" value="TreeGrafter"/>
</dbReference>
<keyword evidence="1" id="KW-0547">Nucleotide-binding</keyword>
<name>A0A3Q4BIY0_MOLML</name>
<reference evidence="3" key="1">
    <citation type="submission" date="2025-08" db="UniProtKB">
        <authorList>
            <consortium name="Ensembl"/>
        </authorList>
    </citation>
    <scope>IDENTIFICATION</scope>
</reference>
<sequence length="389" mass="43658">MENLELTLSSLGTISRHVDKIHNLSQYLSKQIWSQRDRQCILDCLAQLLLEKDYTLLIARHLRPFVLDLLERSAERVKAGGTINHDLHERLCVALSKLLSISPDAQAFAARYFSDAPPVFQRLFFTSEESSGVQYGPRRMKLRDLMVATLRFLQSDCAKFRIFWDWSPCVSQLLTSDVMVRGYTAHCLALVSRMTDNQKTIFLRKVLTSDEMLHIKIKYVFLVLTLPLQCCSQLEVEKALVLTNQGSVMWRQEKANKFTRGQVVSDDLSQNVVAVCGVVLSTIVPRQMNGKDLVLVDSTCRNLRRLALAVASQKPVLIEGPTGCGKTALVEHIAAVTGHTKPTEILKVQLGDQTDSKVKQHGINHNLSLCLCSGNSFPMAKKPPKIIVM</sequence>
<dbReference type="Ensembl" id="ENSMMOT00000020135.1">
    <property type="protein sequence ID" value="ENSMMOP00000019802.1"/>
    <property type="gene ID" value="ENSMMOG00000015031.1"/>
</dbReference>
<evidence type="ECO:0000313" key="3">
    <source>
        <dbReference type="Ensembl" id="ENSMMOP00000019802.1"/>
    </source>
</evidence>
<dbReference type="GO" id="GO:0005634">
    <property type="term" value="C:nucleus"/>
    <property type="evidence" value="ECO:0007669"/>
    <property type="project" value="TreeGrafter"/>
</dbReference>